<dbReference type="OrthoDB" id="5795846at2"/>
<dbReference type="EMBL" id="MDEN01000055">
    <property type="protein sequence ID" value="OCX24370.1"/>
    <property type="molecule type" value="Genomic_DNA"/>
</dbReference>
<dbReference type="RefSeq" id="WP_065987483.1">
    <property type="nucleotide sequence ID" value="NZ_MDEN01000055.1"/>
</dbReference>
<protein>
    <submittedName>
        <fullName evidence="1">TIGR02444 family protein</fullName>
    </submittedName>
</protein>
<gene>
    <name evidence="1" type="ORF">BBI10_06090</name>
</gene>
<dbReference type="InterPro" id="IPR012659">
    <property type="entry name" value="CHP02444"/>
</dbReference>
<dbReference type="Pfam" id="PF09523">
    <property type="entry name" value="DUF2390"/>
    <property type="match status" value="1"/>
</dbReference>
<dbReference type="Proteomes" id="UP000095143">
    <property type="component" value="Unassembled WGS sequence"/>
</dbReference>
<comment type="caution">
    <text evidence="1">The sequence shown here is derived from an EMBL/GenBank/DDBJ whole genome shotgun (WGS) entry which is preliminary data.</text>
</comment>
<accession>A0A1C2EBQ0</accession>
<sequence length="155" mass="17373">MLSDLWSFTLDFYARPGVEQACLKLQADGANVCALLCGVWMDRRGVQFHPERAGQIGQLADPWHEKVVGPLRDVRTRWKADAKEDEELTALRDRLKTLELDAERELLVRLQRLTKDWPERDAQPTGVWLEALAGGAAQASPDALQILLRAGTDIA</sequence>
<dbReference type="NCBIfam" id="TIGR02444">
    <property type="entry name" value="TIGR02444 family protein"/>
    <property type="match status" value="1"/>
</dbReference>
<organism evidence="1 2">
    <name type="scientific">Pseudomonas graminis</name>
    <dbReference type="NCBI Taxonomy" id="158627"/>
    <lineage>
        <taxon>Bacteria</taxon>
        <taxon>Pseudomonadati</taxon>
        <taxon>Pseudomonadota</taxon>
        <taxon>Gammaproteobacteria</taxon>
        <taxon>Pseudomonadales</taxon>
        <taxon>Pseudomonadaceae</taxon>
        <taxon>Pseudomonas</taxon>
    </lineage>
</organism>
<name>A0A1C2EBQ0_9PSED</name>
<evidence type="ECO:0000313" key="1">
    <source>
        <dbReference type="EMBL" id="OCX24370.1"/>
    </source>
</evidence>
<reference evidence="1 2" key="1">
    <citation type="submission" date="2016-08" db="EMBL/GenBank/DDBJ databases">
        <title>Whole genome sequence of Pseudomonas graminis strain UASWS1507, a potential biological control agent for agriculture.</title>
        <authorList>
            <person name="Crovadore J."/>
            <person name="Calmin G."/>
            <person name="Chablais R."/>
            <person name="Cochard B."/>
            <person name="Lefort F."/>
        </authorList>
    </citation>
    <scope>NUCLEOTIDE SEQUENCE [LARGE SCALE GENOMIC DNA]</scope>
    <source>
        <strain evidence="1 2">UASWS1507</strain>
    </source>
</reference>
<proteinExistence type="predicted"/>
<dbReference type="AlphaFoldDB" id="A0A1C2EBQ0"/>
<evidence type="ECO:0000313" key="2">
    <source>
        <dbReference type="Proteomes" id="UP000095143"/>
    </source>
</evidence>